<accession>F3QV74</accession>
<dbReference type="AlphaFoldDB" id="F3QV74"/>
<dbReference type="GeneID" id="98398043"/>
<dbReference type="RefSeq" id="WP_008627820.1">
    <property type="nucleotide sequence ID" value="NZ_GL883865.1"/>
</dbReference>
<gene>
    <name evidence="1" type="ORF">HMPREF9442_02099</name>
</gene>
<dbReference type="STRING" id="762982.HMPREF9442_02099"/>
<dbReference type="Proteomes" id="UP000005546">
    <property type="component" value="Unassembled WGS sequence"/>
</dbReference>
<evidence type="ECO:0000313" key="2">
    <source>
        <dbReference type="Proteomes" id="UP000005546"/>
    </source>
</evidence>
<name>F3QV74_9BACT</name>
<dbReference type="HOGENOM" id="CLU_2424284_0_0_10"/>
<sequence length="91" mass="10713">MKGQKEEARLSLLQEFWENMFHLSGCSVSLLYIASYELKDDFTIFQPCFSRALYRTGNRSAYEALFFCAKRKINLSRMIFRLAQIDFHLSA</sequence>
<dbReference type="EMBL" id="AFBR01000065">
    <property type="protein sequence ID" value="EGG52655.1"/>
    <property type="molecule type" value="Genomic_DNA"/>
</dbReference>
<protein>
    <submittedName>
        <fullName evidence="1">Conserved domain protein</fullName>
    </submittedName>
</protein>
<proteinExistence type="predicted"/>
<reference evidence="1 2" key="1">
    <citation type="submission" date="2011-02" db="EMBL/GenBank/DDBJ databases">
        <authorList>
            <person name="Weinstock G."/>
            <person name="Sodergren E."/>
            <person name="Clifton S."/>
            <person name="Fulton L."/>
            <person name="Fulton B."/>
            <person name="Courtney L."/>
            <person name="Fronick C."/>
            <person name="Harrison M."/>
            <person name="Strong C."/>
            <person name="Farmer C."/>
            <person name="Delahaunty K."/>
            <person name="Markovic C."/>
            <person name="Hall O."/>
            <person name="Minx P."/>
            <person name="Tomlinson C."/>
            <person name="Mitreva M."/>
            <person name="Hou S."/>
            <person name="Chen J."/>
            <person name="Wollam A."/>
            <person name="Pepin K.H."/>
            <person name="Johnson M."/>
            <person name="Bhonagiri V."/>
            <person name="Zhang X."/>
            <person name="Suruliraj S."/>
            <person name="Warren W."/>
            <person name="Chinwalla A."/>
            <person name="Mardis E.R."/>
            <person name="Wilson R.K."/>
        </authorList>
    </citation>
    <scope>NUCLEOTIDE SEQUENCE [LARGE SCALE GENOMIC DNA]</scope>
    <source>
        <strain evidence="1 2">YIT 11841</strain>
    </source>
</reference>
<organism evidence="1 2">
    <name type="scientific">Paraprevotella xylaniphila YIT 11841</name>
    <dbReference type="NCBI Taxonomy" id="762982"/>
    <lineage>
        <taxon>Bacteria</taxon>
        <taxon>Pseudomonadati</taxon>
        <taxon>Bacteroidota</taxon>
        <taxon>Bacteroidia</taxon>
        <taxon>Bacteroidales</taxon>
        <taxon>Prevotellaceae</taxon>
        <taxon>Paraprevotella</taxon>
    </lineage>
</organism>
<evidence type="ECO:0000313" key="1">
    <source>
        <dbReference type="EMBL" id="EGG52655.1"/>
    </source>
</evidence>
<comment type="caution">
    <text evidence="1">The sequence shown here is derived from an EMBL/GenBank/DDBJ whole genome shotgun (WGS) entry which is preliminary data.</text>
</comment>
<keyword evidence="2" id="KW-1185">Reference proteome</keyword>
<dbReference type="OrthoDB" id="9979512at2"/>